<comment type="caution">
    <text evidence="2">The sequence shown here is derived from an EMBL/GenBank/DDBJ whole genome shotgun (WGS) entry which is preliminary data.</text>
</comment>
<evidence type="ECO:0000256" key="1">
    <source>
        <dbReference type="SAM" id="MobiDB-lite"/>
    </source>
</evidence>
<sequence length="465" mass="52225">MPKTTPDRRQRGDDLTRLERGRAAREACPRSSHGAWTVEERRDEVIDLIEEQSSERVQELIGLRYERMGASPFTFYRGSAIIMAHDLASTPSTGIEVQCVGDAHIANFGIFLSPTRHLVFDINDFDETAPGPWEWDIKRLAASVEICGRDRGFDPSEREDAVRACAKAYRKNMARFAEMRELDIWYAHLDVEQTVGQFEEELNGKQSKTLRRAIEKARAKDSVRAADRLARCREDGTMRFLSEPPELVPLDDLGRFEGADSAEVARRIGALYAGYLDNLSYDKRCLVNRYRPDDIARKVVGVGSVGTRAWVALLHGKDRDDPLVLQIKEAGASVVERFYRAAPFSSHGERVVQGQKLIQSTSDILLGWTGIELPCGRTRDYYVRQLWNGKGSIDLEKIGEEGLASTARLCAWALAHAHARTGDGVAIAAYLGDGNAFDDALWEFSQAYADQNEADYRLFCERLLS</sequence>
<reference evidence="2" key="1">
    <citation type="journal article" date="2021" name="PeerJ">
        <title>Extensive microbial diversity within the chicken gut microbiome revealed by metagenomics and culture.</title>
        <authorList>
            <person name="Gilroy R."/>
            <person name="Ravi A."/>
            <person name="Getino M."/>
            <person name="Pursley I."/>
            <person name="Horton D.L."/>
            <person name="Alikhan N.F."/>
            <person name="Baker D."/>
            <person name="Gharbi K."/>
            <person name="Hall N."/>
            <person name="Watson M."/>
            <person name="Adriaenssens E.M."/>
            <person name="Foster-Nyarko E."/>
            <person name="Jarju S."/>
            <person name="Secka A."/>
            <person name="Antonio M."/>
            <person name="Oren A."/>
            <person name="Chaudhuri R.R."/>
            <person name="La Ragione R."/>
            <person name="Hildebrand F."/>
            <person name="Pallen M.J."/>
        </authorList>
    </citation>
    <scope>NUCLEOTIDE SEQUENCE</scope>
    <source>
        <strain evidence="2">ChiGjej2B2-7701</strain>
    </source>
</reference>
<gene>
    <name evidence="2" type="ORF">K8U80_05800</name>
</gene>
<feature type="region of interest" description="Disordered" evidence="1">
    <location>
        <begin position="1"/>
        <end position="32"/>
    </location>
</feature>
<accession>A0A921IQ38</accession>
<dbReference type="PANTHER" id="PTHR39441:SF1">
    <property type="entry name" value="DUF2252 DOMAIN-CONTAINING PROTEIN"/>
    <property type="match status" value="1"/>
</dbReference>
<reference evidence="2" key="2">
    <citation type="submission" date="2021-09" db="EMBL/GenBank/DDBJ databases">
        <authorList>
            <person name="Gilroy R."/>
        </authorList>
    </citation>
    <scope>NUCLEOTIDE SEQUENCE</scope>
    <source>
        <strain evidence="2">ChiGjej2B2-7701</strain>
    </source>
</reference>
<dbReference type="PANTHER" id="PTHR39441">
    <property type="entry name" value="DUF2252 DOMAIN-CONTAINING PROTEIN"/>
    <property type="match status" value="1"/>
</dbReference>
<name>A0A921IQ38_9ACTN</name>
<dbReference type="InterPro" id="IPR018721">
    <property type="entry name" value="DUF2252"/>
</dbReference>
<dbReference type="Pfam" id="PF10009">
    <property type="entry name" value="DUF2252"/>
    <property type="match status" value="1"/>
</dbReference>
<proteinExistence type="predicted"/>
<dbReference type="EMBL" id="DYVF01000041">
    <property type="protein sequence ID" value="HJG30891.1"/>
    <property type="molecule type" value="Genomic_DNA"/>
</dbReference>
<evidence type="ECO:0000313" key="2">
    <source>
        <dbReference type="EMBL" id="HJG30891.1"/>
    </source>
</evidence>
<dbReference type="AlphaFoldDB" id="A0A921IQ38"/>
<feature type="compositionally biased region" description="Basic and acidic residues" evidence="1">
    <location>
        <begin position="1"/>
        <end position="28"/>
    </location>
</feature>
<organism evidence="2 3">
    <name type="scientific">Collinsella ihumii</name>
    <dbReference type="NCBI Taxonomy" id="1720204"/>
    <lineage>
        <taxon>Bacteria</taxon>
        <taxon>Bacillati</taxon>
        <taxon>Actinomycetota</taxon>
        <taxon>Coriobacteriia</taxon>
        <taxon>Coriobacteriales</taxon>
        <taxon>Coriobacteriaceae</taxon>
        <taxon>Collinsella</taxon>
    </lineage>
</organism>
<protein>
    <submittedName>
        <fullName evidence="2">DUF2252 domain-containing protein</fullName>
    </submittedName>
</protein>
<evidence type="ECO:0000313" key="3">
    <source>
        <dbReference type="Proteomes" id="UP000746751"/>
    </source>
</evidence>
<dbReference type="Proteomes" id="UP000746751">
    <property type="component" value="Unassembled WGS sequence"/>
</dbReference>